<dbReference type="EMBL" id="QZCH01000005">
    <property type="protein sequence ID" value="RJG49074.1"/>
    <property type="molecule type" value="Genomic_DNA"/>
</dbReference>
<dbReference type="PANTHER" id="PTHR43480:SF1">
    <property type="entry name" value="ACYL-[ACYL-CARRIER-PROTEIN]--UDP-N-ACETYLGLUCOSAMINE O-ACYLTRANSFERASE, MITOCHONDRIAL-RELATED"/>
    <property type="match status" value="1"/>
</dbReference>
<comment type="subcellular location">
    <subcellularLocation>
        <location evidence="1 10">Cytoplasm</location>
    </subcellularLocation>
</comment>
<comment type="subunit">
    <text evidence="10">Homotrimer.</text>
</comment>
<dbReference type="HAMAP" id="MF_00387">
    <property type="entry name" value="LpxA"/>
    <property type="match status" value="1"/>
</dbReference>
<dbReference type="RefSeq" id="WP_119910005.1">
    <property type="nucleotide sequence ID" value="NZ_QZCH01000005.1"/>
</dbReference>
<comment type="pathway">
    <text evidence="10">Glycolipid biosynthesis; lipid IV(A) biosynthesis; lipid IV(A) from (3R)-3-hydroxytetradecanoyl-[acyl-carrier-protein] and UDP-N-acetyl-alpha-D-glucosamine: step 1/6.</text>
</comment>
<keyword evidence="13" id="KW-1185">Reference proteome</keyword>
<keyword evidence="7 10" id="KW-0443">Lipid metabolism</keyword>
<evidence type="ECO:0000256" key="4">
    <source>
        <dbReference type="ARBA" id="ARBA00022556"/>
    </source>
</evidence>
<keyword evidence="3 10" id="KW-0444">Lipid biosynthesis</keyword>
<dbReference type="InterPro" id="IPR037157">
    <property type="entry name" value="Acetyltransf_C_sf"/>
</dbReference>
<dbReference type="GO" id="GO:0009245">
    <property type="term" value="P:lipid A biosynthetic process"/>
    <property type="evidence" value="ECO:0007669"/>
    <property type="project" value="UniProtKB-UniRule"/>
</dbReference>
<evidence type="ECO:0000256" key="10">
    <source>
        <dbReference type="HAMAP-Rule" id="MF_00387"/>
    </source>
</evidence>
<evidence type="ECO:0000313" key="13">
    <source>
        <dbReference type="Proteomes" id="UP000283255"/>
    </source>
</evidence>
<dbReference type="CDD" id="cd03351">
    <property type="entry name" value="LbH_UDP-GlcNAc_AT"/>
    <property type="match status" value="1"/>
</dbReference>
<evidence type="ECO:0000256" key="8">
    <source>
        <dbReference type="ARBA" id="ARBA00023315"/>
    </source>
</evidence>
<accession>A0A418YGY9</accession>
<dbReference type="Pfam" id="PF00132">
    <property type="entry name" value="Hexapep"/>
    <property type="match status" value="2"/>
</dbReference>
<evidence type="ECO:0000256" key="3">
    <source>
        <dbReference type="ARBA" id="ARBA00022516"/>
    </source>
</evidence>
<evidence type="ECO:0000256" key="6">
    <source>
        <dbReference type="ARBA" id="ARBA00022737"/>
    </source>
</evidence>
<keyword evidence="2 10" id="KW-0963">Cytoplasm</keyword>
<evidence type="ECO:0000256" key="1">
    <source>
        <dbReference type="ARBA" id="ARBA00004496"/>
    </source>
</evidence>
<dbReference type="NCBIfam" id="TIGR01852">
    <property type="entry name" value="lipid_A_lpxA"/>
    <property type="match status" value="1"/>
</dbReference>
<comment type="similarity">
    <text evidence="10">Belongs to the transferase hexapeptide repeat family. LpxA subfamily.</text>
</comment>
<dbReference type="NCBIfam" id="NF003657">
    <property type="entry name" value="PRK05289.1"/>
    <property type="match status" value="1"/>
</dbReference>
<dbReference type="UniPathway" id="UPA00359">
    <property type="reaction ID" value="UER00477"/>
</dbReference>
<evidence type="ECO:0000256" key="9">
    <source>
        <dbReference type="ARBA" id="ARBA00056633"/>
    </source>
</evidence>
<comment type="catalytic activity">
    <reaction evidence="10">
        <text>a (3R)-hydroxyacyl-[ACP] + UDP-N-acetyl-alpha-D-glucosamine = a UDP-3-O-[(3R)-3-hydroxyacyl]-N-acetyl-alpha-D-glucosamine + holo-[ACP]</text>
        <dbReference type="Rhea" id="RHEA:67812"/>
        <dbReference type="Rhea" id="RHEA-COMP:9685"/>
        <dbReference type="Rhea" id="RHEA-COMP:9945"/>
        <dbReference type="ChEBI" id="CHEBI:57705"/>
        <dbReference type="ChEBI" id="CHEBI:64479"/>
        <dbReference type="ChEBI" id="CHEBI:78827"/>
        <dbReference type="ChEBI" id="CHEBI:173225"/>
        <dbReference type="EC" id="2.3.1.129"/>
    </reaction>
</comment>
<evidence type="ECO:0000256" key="7">
    <source>
        <dbReference type="ARBA" id="ARBA00023098"/>
    </source>
</evidence>
<dbReference type="GO" id="GO:0005737">
    <property type="term" value="C:cytoplasm"/>
    <property type="evidence" value="ECO:0007669"/>
    <property type="project" value="UniProtKB-SubCell"/>
</dbReference>
<dbReference type="Gene3D" id="2.160.10.10">
    <property type="entry name" value="Hexapeptide repeat proteins"/>
    <property type="match status" value="1"/>
</dbReference>
<evidence type="ECO:0000259" key="11">
    <source>
        <dbReference type="Pfam" id="PF13720"/>
    </source>
</evidence>
<dbReference type="InterPro" id="IPR001451">
    <property type="entry name" value="Hexapep"/>
</dbReference>
<keyword evidence="8 10" id="KW-0012">Acyltransferase</keyword>
<comment type="caution">
    <text evidence="12">The sequence shown here is derived from an EMBL/GenBank/DDBJ whole genome shotgun (WGS) entry which is preliminary data.</text>
</comment>
<dbReference type="OrthoDB" id="9807278at2"/>
<comment type="function">
    <text evidence="9 10">Involved in the biosynthesis of lipid A, a phosphorylated glycolipid that anchors the lipopolysaccharide to the outer membrane of the cell.</text>
</comment>
<dbReference type="EC" id="2.3.1.129" evidence="10"/>
<evidence type="ECO:0000256" key="2">
    <source>
        <dbReference type="ARBA" id="ARBA00022490"/>
    </source>
</evidence>
<evidence type="ECO:0000313" key="12">
    <source>
        <dbReference type="EMBL" id="RJG49074.1"/>
    </source>
</evidence>
<feature type="domain" description="UDP N-acetylglucosamine O-acyltransferase C-terminal" evidence="11">
    <location>
        <begin position="180"/>
        <end position="261"/>
    </location>
</feature>
<protein>
    <recommendedName>
        <fullName evidence="10">Acyl-[acyl-carrier-protein]--UDP-N-acetylglucosamine O-acyltransferase</fullName>
        <shortName evidence="10">UDP-N-acetylglucosamine acyltransferase</shortName>
        <ecNumber evidence="10">2.3.1.129</ecNumber>
    </recommendedName>
</protein>
<gene>
    <name evidence="10" type="primary">lpxA</name>
    <name evidence="12" type="ORF">D1Z90_06830</name>
</gene>
<organism evidence="12 13">
    <name type="scientific">Motilimonas pumila</name>
    <dbReference type="NCBI Taxonomy" id="2303987"/>
    <lineage>
        <taxon>Bacteria</taxon>
        <taxon>Pseudomonadati</taxon>
        <taxon>Pseudomonadota</taxon>
        <taxon>Gammaproteobacteria</taxon>
        <taxon>Alteromonadales</taxon>
        <taxon>Alteromonadales genera incertae sedis</taxon>
        <taxon>Motilimonas</taxon>
    </lineage>
</organism>
<dbReference type="FunFam" id="2.160.10.10:FF:000003">
    <property type="entry name" value="Acyl-[acyl-carrier-protein]--UDP-N-acetylglucosamine O-acyltransferase"/>
    <property type="match status" value="1"/>
</dbReference>
<keyword evidence="4 10" id="KW-0441">Lipid A biosynthesis</keyword>
<dbReference type="GO" id="GO:0016020">
    <property type="term" value="C:membrane"/>
    <property type="evidence" value="ECO:0007669"/>
    <property type="project" value="GOC"/>
</dbReference>
<sequence>MTIANELIHPTAIIDDSAVIAEGVEIGPYSIIGANVEIGASTWIGPHVVIKGHTKIGQNNKIFQFATVGEDCQDLKYAGEQTYLEIGDHNIIRESCTIHRGTTQDQGLTKIGSYCLFMVNAHVAHDCIIGDHCILANNATLAGHVEMGDYVIFGGMSAIHQFSKIGDHAMIGGCSAVNKDVPPYLMASGNYAEAHGINSVGLKRRGFSSSQIMAIKRAFKIICRNGNTLDEARVLLEEMVKESPEVQPMLDFISTNTRGIVR</sequence>
<dbReference type="PANTHER" id="PTHR43480">
    <property type="entry name" value="ACYL-[ACYL-CARRIER-PROTEIN]--UDP-N-ACETYLGLUCOSAMINE O-ACYLTRANSFERASE"/>
    <property type="match status" value="1"/>
</dbReference>
<keyword evidence="5 10" id="KW-0808">Transferase</keyword>
<proteinExistence type="inferred from homology"/>
<name>A0A418YGY9_9GAMM</name>
<dbReference type="InterPro" id="IPR011004">
    <property type="entry name" value="Trimer_LpxA-like_sf"/>
</dbReference>
<reference evidence="12 13" key="2">
    <citation type="submission" date="2019-01" db="EMBL/GenBank/DDBJ databases">
        <title>Motilimonas pumilus sp. nov., isolated from the gut of sea cucumber (Apostichopus japonicus).</title>
        <authorList>
            <person name="Wang F.-Q."/>
            <person name="Ren L.-H."/>
            <person name="Lin Y.-W."/>
            <person name="Sun G.-H."/>
            <person name="Du Z.-J."/>
            <person name="Zhao J.-X."/>
            <person name="Liu X.-J."/>
            <person name="Liu L.-J."/>
        </authorList>
    </citation>
    <scope>NUCLEOTIDE SEQUENCE [LARGE SCALE GENOMIC DNA]</scope>
    <source>
        <strain evidence="12 13">PLHSC7-2</strain>
    </source>
</reference>
<dbReference type="AlphaFoldDB" id="A0A418YGY9"/>
<reference evidence="12 13" key="1">
    <citation type="submission" date="2018-09" db="EMBL/GenBank/DDBJ databases">
        <authorList>
            <person name="Wang F."/>
        </authorList>
    </citation>
    <scope>NUCLEOTIDE SEQUENCE [LARGE SCALE GENOMIC DNA]</scope>
    <source>
        <strain evidence="12 13">PLHSC7-2</strain>
    </source>
</reference>
<keyword evidence="6 10" id="KW-0677">Repeat</keyword>
<dbReference type="Gene3D" id="1.20.1180.10">
    <property type="entry name" value="Udp N-acetylglucosamine O-acyltransferase, C-terminal domain"/>
    <property type="match status" value="1"/>
</dbReference>
<dbReference type="InterPro" id="IPR029098">
    <property type="entry name" value="Acetyltransf_C"/>
</dbReference>
<evidence type="ECO:0000256" key="5">
    <source>
        <dbReference type="ARBA" id="ARBA00022679"/>
    </source>
</evidence>
<dbReference type="InterPro" id="IPR010137">
    <property type="entry name" value="Lipid_A_LpxA"/>
</dbReference>
<dbReference type="GO" id="GO:0008780">
    <property type="term" value="F:acyl-[acyl-carrier-protein]-UDP-N-acetylglucosamine O-acyltransferase activity"/>
    <property type="evidence" value="ECO:0007669"/>
    <property type="project" value="UniProtKB-UniRule"/>
</dbReference>
<dbReference type="Pfam" id="PF13720">
    <property type="entry name" value="Acetyltransf_11"/>
    <property type="match status" value="1"/>
</dbReference>
<dbReference type="SUPFAM" id="SSF51161">
    <property type="entry name" value="Trimeric LpxA-like enzymes"/>
    <property type="match status" value="1"/>
</dbReference>
<dbReference type="PIRSF" id="PIRSF000456">
    <property type="entry name" value="UDP-GlcNAc_acltr"/>
    <property type="match status" value="1"/>
</dbReference>
<dbReference type="Proteomes" id="UP000283255">
    <property type="component" value="Unassembled WGS sequence"/>
</dbReference>